<dbReference type="GO" id="GO:0009424">
    <property type="term" value="C:bacterial-type flagellum hook"/>
    <property type="evidence" value="ECO:0007669"/>
    <property type="project" value="TreeGrafter"/>
</dbReference>
<dbReference type="InterPro" id="IPR037925">
    <property type="entry name" value="FlgE/F/G-like"/>
</dbReference>
<protein>
    <recommendedName>
        <fullName evidence="3 5">Flagellar hook protein FlgE</fullName>
    </recommendedName>
</protein>
<comment type="function">
    <text evidence="5">A flexible structure which links the flagellar filament to the drive apparatus in the basal body.</text>
</comment>
<dbReference type="NCBIfam" id="NF004238">
    <property type="entry name" value="PRK05682.1-1"/>
    <property type="match status" value="1"/>
</dbReference>
<dbReference type="InterPro" id="IPR019776">
    <property type="entry name" value="Flagellar_basal_body_rod_CS"/>
</dbReference>
<evidence type="ECO:0000259" key="6">
    <source>
        <dbReference type="Pfam" id="PF00460"/>
    </source>
</evidence>
<organism evidence="10 11">
    <name type="scientific">Photobacterium leiognathi lrivu.4.1</name>
    <dbReference type="NCBI Taxonomy" id="1248232"/>
    <lineage>
        <taxon>Bacteria</taxon>
        <taxon>Pseudomonadati</taxon>
        <taxon>Pseudomonadota</taxon>
        <taxon>Gammaproteobacteria</taxon>
        <taxon>Vibrionales</taxon>
        <taxon>Vibrionaceae</taxon>
        <taxon>Photobacterium</taxon>
    </lineage>
</organism>
<dbReference type="GO" id="GO:0009425">
    <property type="term" value="C:bacterial-type flagellum basal body"/>
    <property type="evidence" value="ECO:0007669"/>
    <property type="project" value="UniProtKB-SubCell"/>
</dbReference>
<evidence type="ECO:0000313" key="11">
    <source>
        <dbReference type="Proteomes" id="UP000030675"/>
    </source>
</evidence>
<evidence type="ECO:0000259" key="7">
    <source>
        <dbReference type="Pfam" id="PF06429"/>
    </source>
</evidence>
<evidence type="ECO:0000313" key="10">
    <source>
        <dbReference type="EMBL" id="GAD32400.1"/>
    </source>
</evidence>
<dbReference type="Gene3D" id="2.60.98.20">
    <property type="entry name" value="Flagellar hook protein FlgE"/>
    <property type="match status" value="1"/>
</dbReference>
<feature type="domain" description="Flagellar hook protein FlgE/F/G-like D1" evidence="9">
    <location>
        <begin position="76"/>
        <end position="124"/>
    </location>
</feature>
<evidence type="ECO:0000259" key="8">
    <source>
        <dbReference type="Pfam" id="PF07559"/>
    </source>
</evidence>
<dbReference type="InterPro" id="IPR020013">
    <property type="entry name" value="Flagellar_FlgE/F/G"/>
</dbReference>
<feature type="domain" description="Flagellar hook protein FlgE D2" evidence="8">
    <location>
        <begin position="155"/>
        <end position="279"/>
    </location>
</feature>
<evidence type="ECO:0000259" key="9">
    <source>
        <dbReference type="Pfam" id="PF22692"/>
    </source>
</evidence>
<sequence length="398" mass="41196">MSFDIALSGLDATNVQLNTISNNIANVSTSGFKESRTEFSAVYNGMQAGGVEVAAISQNFDKTGSITGTGRPLDLAISGSGFFVTKDHTGQTLYTRSGVFGSDKDNNIVSNNGAKLQGYTVDANNNLQAGAVGNLKVTTASLPAKATDELAFVANLDARSSVIDPAINPFDPNSTDSFNSSYTSKVYDSLGNPHTVTQYFTKTNANEWQVNVVVDGAATPSQTQNVVFNTDGTLQSPTAPFAVNFNPAGADAANINIDIAGTTQFGADFGVSTNAPNGYTSGELAGVRVEDNGMVFATYTNGQSQLQGQVMLADFANPQGLVKTNGTSWIQSFSSGAPVNGAPGTGTLGGSVAGALEGSNVDLTSELVSLMTAQRNYQANAKTISTSDKLTQSLFNAV</sequence>
<keyword evidence="10" id="KW-0966">Cell projection</keyword>
<dbReference type="PANTHER" id="PTHR30435">
    <property type="entry name" value="FLAGELLAR PROTEIN"/>
    <property type="match status" value="1"/>
</dbReference>
<dbReference type="Pfam" id="PF07559">
    <property type="entry name" value="FlgE_D2"/>
    <property type="match status" value="1"/>
</dbReference>
<keyword evidence="10" id="KW-0282">Flagellum</keyword>
<proteinExistence type="inferred from homology"/>
<dbReference type="Pfam" id="PF06429">
    <property type="entry name" value="Flg_bbr_C"/>
    <property type="match status" value="1"/>
</dbReference>
<dbReference type="Proteomes" id="UP000030675">
    <property type="component" value="Unassembled WGS sequence"/>
</dbReference>
<dbReference type="InterPro" id="IPR010930">
    <property type="entry name" value="Flg_bb/hook_C_dom"/>
</dbReference>
<comment type="subcellular location">
    <subcellularLocation>
        <location evidence="1 5">Bacterial flagellum basal body</location>
    </subcellularLocation>
</comment>
<feature type="domain" description="Flagellar basal body rod protein N-terminal" evidence="6">
    <location>
        <begin position="4"/>
        <end position="33"/>
    </location>
</feature>
<dbReference type="InterPro" id="IPR037058">
    <property type="entry name" value="Falgellar_hook_FlgE_sf"/>
</dbReference>
<dbReference type="PROSITE" id="PS00588">
    <property type="entry name" value="FLAGELLA_BB_ROD"/>
    <property type="match status" value="1"/>
</dbReference>
<dbReference type="GO" id="GO:0071978">
    <property type="term" value="P:bacterial-type flagellum-dependent swarming motility"/>
    <property type="evidence" value="ECO:0007669"/>
    <property type="project" value="TreeGrafter"/>
</dbReference>
<dbReference type="InterPro" id="IPR011491">
    <property type="entry name" value="FlgE_D2"/>
</dbReference>
<dbReference type="Pfam" id="PF00460">
    <property type="entry name" value="Flg_bb_rod"/>
    <property type="match status" value="1"/>
</dbReference>
<dbReference type="InterPro" id="IPR053967">
    <property type="entry name" value="LlgE_F_G-like_D1"/>
</dbReference>
<dbReference type="PANTHER" id="PTHR30435:SF1">
    <property type="entry name" value="FLAGELLAR HOOK PROTEIN FLGE"/>
    <property type="match status" value="1"/>
</dbReference>
<dbReference type="NCBIfam" id="NF005286">
    <property type="entry name" value="PRK06803.1"/>
    <property type="match status" value="1"/>
</dbReference>
<dbReference type="NCBIfam" id="TIGR03506">
    <property type="entry name" value="FlgEFG_subfam"/>
    <property type="match status" value="1"/>
</dbReference>
<dbReference type="GO" id="GO:0005829">
    <property type="term" value="C:cytosol"/>
    <property type="evidence" value="ECO:0007669"/>
    <property type="project" value="TreeGrafter"/>
</dbReference>
<dbReference type="HOGENOM" id="CLU_013687_2_0_6"/>
<feature type="domain" description="Flagellar basal-body/hook protein C-terminal" evidence="7">
    <location>
        <begin position="353"/>
        <end position="395"/>
    </location>
</feature>
<dbReference type="AlphaFoldDB" id="V5F4B6"/>
<evidence type="ECO:0000256" key="3">
    <source>
        <dbReference type="ARBA" id="ARBA00019015"/>
    </source>
</evidence>
<evidence type="ECO:0000256" key="4">
    <source>
        <dbReference type="ARBA" id="ARBA00023143"/>
    </source>
</evidence>
<evidence type="ECO:0000256" key="2">
    <source>
        <dbReference type="ARBA" id="ARBA00009677"/>
    </source>
</evidence>
<dbReference type="Pfam" id="PF22692">
    <property type="entry name" value="LlgE_F_G_D1"/>
    <property type="match status" value="1"/>
</dbReference>
<name>V5F4B6_PHOLE</name>
<comment type="similarity">
    <text evidence="2 5">Belongs to the flagella basal body rod proteins family.</text>
</comment>
<dbReference type="SUPFAM" id="SSF117143">
    <property type="entry name" value="Flagellar hook protein flgE"/>
    <property type="match status" value="1"/>
</dbReference>
<dbReference type="EMBL" id="DF196823">
    <property type="protein sequence ID" value="GAD32400.1"/>
    <property type="molecule type" value="Genomic_DNA"/>
</dbReference>
<evidence type="ECO:0000256" key="1">
    <source>
        <dbReference type="ARBA" id="ARBA00004117"/>
    </source>
</evidence>
<dbReference type="eggNOG" id="COG1749">
    <property type="taxonomic scope" value="Bacteria"/>
</dbReference>
<dbReference type="RefSeq" id="WP_023935269.1">
    <property type="nucleotide sequence ID" value="NZ_DF196823.1"/>
</dbReference>
<gene>
    <name evidence="10" type="ORF">PLEI_4071</name>
</gene>
<reference evidence="11" key="1">
    <citation type="submission" date="2012-12" db="EMBL/GenBank/DDBJ databases">
        <title>Genome Sequence of Photobacterium leiognathi lrivu.4.1.</title>
        <authorList>
            <person name="Urbanczyk H."/>
            <person name="Ogura Y."/>
            <person name="Hayashi T."/>
            <person name="Dunlap P.V."/>
        </authorList>
    </citation>
    <scope>NUCLEOTIDE SEQUENCE [LARGE SCALE GENOMIC DNA]</scope>
    <source>
        <strain evidence="11">lrivu.4.1</strain>
    </source>
</reference>
<keyword evidence="4 5" id="KW-0975">Bacterial flagellum</keyword>
<accession>V5F4B6</accession>
<keyword evidence="10" id="KW-0969">Cilium</keyword>
<dbReference type="InterPro" id="IPR001444">
    <property type="entry name" value="Flag_bb_rod_N"/>
</dbReference>
<evidence type="ECO:0000256" key="5">
    <source>
        <dbReference type="RuleBase" id="RU362116"/>
    </source>
</evidence>